<comment type="caution">
    <text evidence="3">The sequence shown here is derived from an EMBL/GenBank/DDBJ whole genome shotgun (WGS) entry which is preliminary data.</text>
</comment>
<dbReference type="InterPro" id="IPR051785">
    <property type="entry name" value="MMCE/EMCE_epimerase"/>
</dbReference>
<sequence length="150" mass="16926">KDNKRSSRIVVNIKIIQCGGEIMNIKFNTITVKDLDESLKFYKEVLGFMEIKRFNPMEGITIAFLKDEDSGLIELIEYQNTSKDDNIRESIVSIGIGVGDLERTLNELKDKGVEIIRGPIEVPSGEKFAFIKDPNGVEIELIQGFDILMS</sequence>
<keyword evidence="1" id="KW-0479">Metal-binding</keyword>
<dbReference type="Pfam" id="PF00903">
    <property type="entry name" value="Glyoxalase"/>
    <property type="match status" value="1"/>
</dbReference>
<reference evidence="3" key="1">
    <citation type="submission" date="2012-10" db="EMBL/GenBank/DDBJ databases">
        <authorList>
            <person name="Strain E.A."/>
            <person name="Brown E."/>
            <person name="Allard M.W."/>
            <person name="Gonzalez-Escalona N."/>
            <person name="Timme R."/>
        </authorList>
    </citation>
    <scope>NUCLEOTIDE SEQUENCE [LARGE SCALE GENOMIC DNA]</scope>
    <source>
        <strain evidence="3">CFSAN001627</strain>
    </source>
</reference>
<dbReference type="InterPro" id="IPR037523">
    <property type="entry name" value="VOC_core"/>
</dbReference>
<accession>M1ZR04</accession>
<dbReference type="AlphaFoldDB" id="M1ZR04"/>
<dbReference type="GO" id="GO:0004493">
    <property type="term" value="F:methylmalonyl-CoA epimerase activity"/>
    <property type="evidence" value="ECO:0007669"/>
    <property type="project" value="TreeGrafter"/>
</dbReference>
<dbReference type="Gene3D" id="3.10.180.10">
    <property type="entry name" value="2,3-Dihydroxybiphenyl 1,2-Dioxygenase, domain 1"/>
    <property type="match status" value="1"/>
</dbReference>
<protein>
    <submittedName>
        <fullName evidence="3">Lactoylglutathione lyase</fullName>
    </submittedName>
</protein>
<proteinExistence type="predicted"/>
<dbReference type="GO" id="GO:0046872">
    <property type="term" value="F:metal ion binding"/>
    <property type="evidence" value="ECO:0007669"/>
    <property type="project" value="UniProtKB-KW"/>
</dbReference>
<organism evidence="3">
    <name type="scientific">Clostridium botulinum CFSAN001627</name>
    <dbReference type="NCBI Taxonomy" id="1232189"/>
    <lineage>
        <taxon>Bacteria</taxon>
        <taxon>Bacillati</taxon>
        <taxon>Bacillota</taxon>
        <taxon>Clostridia</taxon>
        <taxon>Eubacteriales</taxon>
        <taxon>Clostridiaceae</taxon>
        <taxon>Clostridium</taxon>
    </lineage>
</organism>
<gene>
    <name evidence="3" type="ORF">CFSAN001627_11343</name>
</gene>
<dbReference type="PATRIC" id="fig|1232189.3.peg.1802"/>
<feature type="domain" description="VOC" evidence="2">
    <location>
        <begin position="24"/>
        <end position="144"/>
    </location>
</feature>
<evidence type="ECO:0000259" key="2">
    <source>
        <dbReference type="PROSITE" id="PS51819"/>
    </source>
</evidence>
<dbReference type="PANTHER" id="PTHR43048">
    <property type="entry name" value="METHYLMALONYL-COA EPIMERASE"/>
    <property type="match status" value="1"/>
</dbReference>
<evidence type="ECO:0000256" key="1">
    <source>
        <dbReference type="ARBA" id="ARBA00022723"/>
    </source>
</evidence>
<dbReference type="GO" id="GO:0046491">
    <property type="term" value="P:L-methylmalonyl-CoA metabolic process"/>
    <property type="evidence" value="ECO:0007669"/>
    <property type="project" value="TreeGrafter"/>
</dbReference>
<name>M1ZR04_CLOBO</name>
<dbReference type="EMBL" id="AMXI01000664">
    <property type="protein sequence ID" value="EKN41731.1"/>
    <property type="molecule type" value="Genomic_DNA"/>
</dbReference>
<keyword evidence="3" id="KW-0456">Lyase</keyword>
<dbReference type="InterPro" id="IPR029068">
    <property type="entry name" value="Glyas_Bleomycin-R_OHBP_Dase"/>
</dbReference>
<feature type="non-terminal residue" evidence="3">
    <location>
        <position position="1"/>
    </location>
</feature>
<dbReference type="InterPro" id="IPR004360">
    <property type="entry name" value="Glyas_Fos-R_dOase_dom"/>
</dbReference>
<dbReference type="CDD" id="cd06587">
    <property type="entry name" value="VOC"/>
    <property type="match status" value="1"/>
</dbReference>
<dbReference type="PANTHER" id="PTHR43048:SF3">
    <property type="entry name" value="METHYLMALONYL-COA EPIMERASE, MITOCHONDRIAL"/>
    <property type="match status" value="1"/>
</dbReference>
<dbReference type="PROSITE" id="PS51819">
    <property type="entry name" value="VOC"/>
    <property type="match status" value="1"/>
</dbReference>
<dbReference type="GO" id="GO:0016829">
    <property type="term" value="F:lyase activity"/>
    <property type="evidence" value="ECO:0007669"/>
    <property type="project" value="UniProtKB-KW"/>
</dbReference>
<evidence type="ECO:0000313" key="3">
    <source>
        <dbReference type="EMBL" id="EKN41731.1"/>
    </source>
</evidence>
<dbReference type="SUPFAM" id="SSF54593">
    <property type="entry name" value="Glyoxalase/Bleomycin resistance protein/Dihydroxybiphenyl dioxygenase"/>
    <property type="match status" value="1"/>
</dbReference>
<dbReference type="Proteomes" id="UP000011944">
    <property type="component" value="Unassembled WGS sequence"/>
</dbReference>
<reference evidence="3" key="2">
    <citation type="submission" date="2013-03" db="EMBL/GenBank/DDBJ databases">
        <title>Diversity in Clostridium botulinum.</title>
        <authorList>
            <person name="Timme R.E."/>
            <person name="Allard M."/>
            <person name="Luo Y."/>
            <person name="Strain E."/>
            <person name="Gonzalez-Escalona N."/>
            <person name="Brown E."/>
        </authorList>
    </citation>
    <scope>NUCLEOTIDE SEQUENCE [LARGE SCALE GENOMIC DNA]</scope>
    <source>
        <strain evidence="3">CFSAN001627</strain>
    </source>
</reference>